<dbReference type="KEGG" id="crq:GCK72_011212"/>
<proteinExistence type="predicted"/>
<evidence type="ECO:0000313" key="2">
    <source>
        <dbReference type="EMBL" id="KAF1762947.1"/>
    </source>
</evidence>
<dbReference type="AlphaFoldDB" id="A0A6A5H6Y0"/>
<name>A0A6A5H6Y0_CAERE</name>
<reference evidence="2 3" key="1">
    <citation type="submission" date="2019-12" db="EMBL/GenBank/DDBJ databases">
        <title>Chromosome-level assembly of the Caenorhabditis remanei genome.</title>
        <authorList>
            <person name="Teterina A.A."/>
            <person name="Willis J.H."/>
            <person name="Phillips P.C."/>
        </authorList>
    </citation>
    <scope>NUCLEOTIDE SEQUENCE [LARGE SCALE GENOMIC DNA]</scope>
    <source>
        <strain evidence="2 3">PX506</strain>
        <tissue evidence="2">Whole organism</tissue>
    </source>
</reference>
<gene>
    <name evidence="2" type="ORF">GCK72_011212</name>
</gene>
<feature type="transmembrane region" description="Helical" evidence="1">
    <location>
        <begin position="66"/>
        <end position="83"/>
    </location>
</feature>
<keyword evidence="1" id="KW-0472">Membrane</keyword>
<sequence>MLIYFEINSKDSNLTSGQDTLEIYSNAISSTCYHLLASLLFVVYYAKIILQKETHKFEFYRPFHGLMYLSIVSISSLICYSLYKPHSWSPTLAPQPQKLFGENEYIFCAFYIPFLWILSANLSYSDYFQSIFQKEEGMKYKSEDERRIATVPAIF</sequence>
<keyword evidence="1" id="KW-0812">Transmembrane</keyword>
<protein>
    <submittedName>
        <fullName evidence="2">Uncharacterized protein</fullName>
    </submittedName>
</protein>
<evidence type="ECO:0000256" key="1">
    <source>
        <dbReference type="SAM" id="Phobius"/>
    </source>
</evidence>
<dbReference type="RefSeq" id="XP_053587869.1">
    <property type="nucleotide sequence ID" value="XM_053728292.1"/>
</dbReference>
<comment type="caution">
    <text evidence="2">The sequence shown here is derived from an EMBL/GenBank/DDBJ whole genome shotgun (WGS) entry which is preliminary data.</text>
</comment>
<dbReference type="GeneID" id="9812047"/>
<feature type="transmembrane region" description="Helical" evidence="1">
    <location>
        <begin position="103"/>
        <end position="124"/>
    </location>
</feature>
<organism evidence="2 3">
    <name type="scientific">Caenorhabditis remanei</name>
    <name type="common">Caenorhabditis vulgaris</name>
    <dbReference type="NCBI Taxonomy" id="31234"/>
    <lineage>
        <taxon>Eukaryota</taxon>
        <taxon>Metazoa</taxon>
        <taxon>Ecdysozoa</taxon>
        <taxon>Nematoda</taxon>
        <taxon>Chromadorea</taxon>
        <taxon>Rhabditida</taxon>
        <taxon>Rhabditina</taxon>
        <taxon>Rhabditomorpha</taxon>
        <taxon>Rhabditoidea</taxon>
        <taxon>Rhabditidae</taxon>
        <taxon>Peloderinae</taxon>
        <taxon>Caenorhabditis</taxon>
    </lineage>
</organism>
<feature type="transmembrane region" description="Helical" evidence="1">
    <location>
        <begin position="23"/>
        <end position="46"/>
    </location>
</feature>
<dbReference type="Proteomes" id="UP000483820">
    <property type="component" value="Chromosome III"/>
</dbReference>
<dbReference type="EMBL" id="WUAV01000003">
    <property type="protein sequence ID" value="KAF1762947.1"/>
    <property type="molecule type" value="Genomic_DNA"/>
</dbReference>
<dbReference type="CTD" id="9812047"/>
<evidence type="ECO:0000313" key="3">
    <source>
        <dbReference type="Proteomes" id="UP000483820"/>
    </source>
</evidence>
<keyword evidence="1" id="KW-1133">Transmembrane helix</keyword>
<accession>A0A6A5H6Y0</accession>